<keyword evidence="3" id="KW-1185">Reference proteome</keyword>
<keyword evidence="1" id="KW-0812">Transmembrane</keyword>
<reference evidence="2 3" key="1">
    <citation type="journal article" date="2011" name="Stand. Genomic Sci.">
        <title>Complete genome sequence of the hyperthermophilic chemolithoautotroph Pyrolobus fumarii type strain (1A).</title>
        <authorList>
            <person name="Anderson I."/>
            <person name="Goker M."/>
            <person name="Nolan M."/>
            <person name="Lucas S."/>
            <person name="Hammon N."/>
            <person name="Deshpande S."/>
            <person name="Cheng J.F."/>
            <person name="Tapia R."/>
            <person name="Han C."/>
            <person name="Goodwin L."/>
            <person name="Pitluck S."/>
            <person name="Huntemann M."/>
            <person name="Liolios K."/>
            <person name="Ivanova N."/>
            <person name="Pagani I."/>
            <person name="Mavromatis K."/>
            <person name="Ovchinikova G."/>
            <person name="Pati A."/>
            <person name="Chen A."/>
            <person name="Palaniappan K."/>
            <person name="Land M."/>
            <person name="Hauser L."/>
            <person name="Brambilla E.M."/>
            <person name="Huber H."/>
            <person name="Yasawong M."/>
            <person name="Rohde M."/>
            <person name="Spring S."/>
            <person name="Abt B."/>
            <person name="Sikorski J."/>
            <person name="Wirth R."/>
            <person name="Detter J.C."/>
            <person name="Woyke T."/>
            <person name="Bristow J."/>
            <person name="Eisen J.A."/>
            <person name="Markowitz V."/>
            <person name="Hugenholtz P."/>
            <person name="Kyrpides N.C."/>
            <person name="Klenk H.P."/>
            <person name="Lapidus A."/>
        </authorList>
    </citation>
    <scope>NUCLEOTIDE SEQUENCE [LARGE SCALE GENOMIC DNA]</scope>
    <source>
        <strain evidence="3">DSM 11204 / 1A</strain>
    </source>
</reference>
<dbReference type="KEGG" id="pfm:Pyrfu_0595"/>
<dbReference type="GeneID" id="11139057"/>
<organism evidence="2 3">
    <name type="scientific">Pyrolobus fumarii (strain DSM 11204 / 1A)</name>
    <dbReference type="NCBI Taxonomy" id="694429"/>
    <lineage>
        <taxon>Archaea</taxon>
        <taxon>Thermoproteota</taxon>
        <taxon>Thermoprotei</taxon>
        <taxon>Desulfurococcales</taxon>
        <taxon>Pyrodictiaceae</taxon>
        <taxon>Pyrolobus</taxon>
    </lineage>
</organism>
<dbReference type="STRING" id="694429.Pyrfu_0595"/>
<gene>
    <name evidence="2" type="ordered locus">Pyrfu_0595</name>
</gene>
<evidence type="ECO:0000313" key="2">
    <source>
        <dbReference type="EMBL" id="AEM38465.1"/>
    </source>
</evidence>
<evidence type="ECO:0000313" key="3">
    <source>
        <dbReference type="Proteomes" id="UP000001037"/>
    </source>
</evidence>
<evidence type="ECO:0000256" key="1">
    <source>
        <dbReference type="SAM" id="Phobius"/>
    </source>
</evidence>
<sequence length="212" mass="22955">MESGNLAGLLERIERVLRSVEFIYANLSFIIWLPPLALTGLLFTLRVSRELASMIVPVIWFTAIPFIIWALSRLASRMALLAGDRGERRCGRANVVIIAAWVLAFILVMPLAVNVLHVLGFNPDVVSPVAYLVAISTGVAGISIAECMCSTRPYSLVALLMMIMAATAILAGASRSPWDTAVYAVALSYSTVATIYAVKAVSLLTGKEEQRK</sequence>
<keyword evidence="1" id="KW-1133">Transmembrane helix</keyword>
<proteinExistence type="predicted"/>
<dbReference type="RefSeq" id="WP_014026142.1">
    <property type="nucleotide sequence ID" value="NC_015931.1"/>
</dbReference>
<feature type="transmembrane region" description="Helical" evidence="1">
    <location>
        <begin position="51"/>
        <end position="72"/>
    </location>
</feature>
<keyword evidence="1" id="KW-0472">Membrane</keyword>
<feature type="transmembrane region" description="Helical" evidence="1">
    <location>
        <begin position="156"/>
        <end position="174"/>
    </location>
</feature>
<dbReference type="AlphaFoldDB" id="G0EH15"/>
<name>G0EH15_PYRF1</name>
<dbReference type="Proteomes" id="UP000001037">
    <property type="component" value="Chromosome"/>
</dbReference>
<dbReference type="InParanoid" id="G0EH15"/>
<accession>G0EH15</accession>
<feature type="transmembrane region" description="Helical" evidence="1">
    <location>
        <begin position="180"/>
        <end position="204"/>
    </location>
</feature>
<feature type="transmembrane region" description="Helical" evidence="1">
    <location>
        <begin position="22"/>
        <end position="45"/>
    </location>
</feature>
<protein>
    <submittedName>
        <fullName evidence="2">Uncharacterized protein</fullName>
    </submittedName>
</protein>
<dbReference type="EMBL" id="CP002838">
    <property type="protein sequence ID" value="AEM38465.1"/>
    <property type="molecule type" value="Genomic_DNA"/>
</dbReference>
<dbReference type="HOGENOM" id="CLU_1297531_0_0_2"/>
<feature type="transmembrane region" description="Helical" evidence="1">
    <location>
        <begin position="125"/>
        <end position="144"/>
    </location>
</feature>
<dbReference type="eggNOG" id="arCOG05800">
    <property type="taxonomic scope" value="Archaea"/>
</dbReference>
<feature type="transmembrane region" description="Helical" evidence="1">
    <location>
        <begin position="93"/>
        <end position="113"/>
    </location>
</feature>